<dbReference type="EMBL" id="JAMYXC010000306">
    <property type="protein sequence ID" value="MCP1170529.1"/>
    <property type="molecule type" value="Genomic_DNA"/>
</dbReference>
<dbReference type="Gene3D" id="3.40.50.300">
    <property type="entry name" value="P-loop containing nucleotide triphosphate hydrolases"/>
    <property type="match status" value="1"/>
</dbReference>
<comment type="caution">
    <text evidence="4">The sequence shown here is derived from an EMBL/GenBank/DDBJ whole genome shotgun (WGS) entry which is preliminary data.</text>
</comment>
<reference evidence="4" key="1">
    <citation type="submission" date="2022-06" db="EMBL/GenBank/DDBJ databases">
        <title>Limimaricola sediminis sp. nov., isolated from an intertidal sediment.</title>
        <authorList>
            <person name="Shao X."/>
        </authorList>
    </citation>
    <scope>NUCLEOTIDE SEQUENCE</scope>
    <source>
        <strain evidence="4">ASW11-118</strain>
    </source>
</reference>
<dbReference type="AlphaFoldDB" id="A0A9X2FUT5"/>
<accession>A0A9X2FUT5</accession>
<feature type="non-terminal residue" evidence="4">
    <location>
        <position position="73"/>
    </location>
</feature>
<evidence type="ECO:0000313" key="5">
    <source>
        <dbReference type="Proteomes" id="UP001139477"/>
    </source>
</evidence>
<keyword evidence="5" id="KW-1185">Reference proteome</keyword>
<proteinExistence type="predicted"/>
<keyword evidence="2 4" id="KW-0067">ATP-binding</keyword>
<feature type="domain" description="ABC transporter" evidence="3">
    <location>
        <begin position="17"/>
        <end position="59"/>
    </location>
</feature>
<dbReference type="PANTHER" id="PTHR43158">
    <property type="entry name" value="SKFA PEPTIDE EXPORT ATP-BINDING PROTEIN SKFE"/>
    <property type="match status" value="1"/>
</dbReference>
<dbReference type="InterPro" id="IPR027417">
    <property type="entry name" value="P-loop_NTPase"/>
</dbReference>
<evidence type="ECO:0000256" key="1">
    <source>
        <dbReference type="ARBA" id="ARBA00022741"/>
    </source>
</evidence>
<keyword evidence="1" id="KW-0547">Nucleotide-binding</keyword>
<evidence type="ECO:0000313" key="4">
    <source>
        <dbReference type="EMBL" id="MCP1170529.1"/>
    </source>
</evidence>
<dbReference type="PANTHER" id="PTHR43158:SF2">
    <property type="entry name" value="SKFA PEPTIDE EXPORT ATP-BINDING PROTEIN SKFE"/>
    <property type="match status" value="1"/>
</dbReference>
<evidence type="ECO:0000259" key="3">
    <source>
        <dbReference type="Pfam" id="PF00005"/>
    </source>
</evidence>
<dbReference type="Proteomes" id="UP001139477">
    <property type="component" value="Unassembled WGS sequence"/>
</dbReference>
<protein>
    <submittedName>
        <fullName evidence="4">ATP-binding cassette domain-containing protein</fullName>
    </submittedName>
</protein>
<organism evidence="4 5">
    <name type="scientific">Limimaricola litoreus</name>
    <dbReference type="NCBI Taxonomy" id="2955316"/>
    <lineage>
        <taxon>Bacteria</taxon>
        <taxon>Pseudomonadati</taxon>
        <taxon>Pseudomonadota</taxon>
        <taxon>Alphaproteobacteria</taxon>
        <taxon>Rhodobacterales</taxon>
        <taxon>Paracoccaceae</taxon>
        <taxon>Limimaricola</taxon>
    </lineage>
</organism>
<dbReference type="Pfam" id="PF00005">
    <property type="entry name" value="ABC_tran"/>
    <property type="match status" value="1"/>
</dbReference>
<evidence type="ECO:0000256" key="2">
    <source>
        <dbReference type="ARBA" id="ARBA00022840"/>
    </source>
</evidence>
<name>A0A9X2FUT5_9RHOB</name>
<sequence length="73" mass="7582">MIEIERLHVLRDGTPVLHDISLALPAGGITALIGPNGAGKSTLLLTLAIGLTQPSSQAVSVMYFSTEPMVTVP</sequence>
<dbReference type="GO" id="GO:0016887">
    <property type="term" value="F:ATP hydrolysis activity"/>
    <property type="evidence" value="ECO:0007669"/>
    <property type="project" value="InterPro"/>
</dbReference>
<dbReference type="SUPFAM" id="SSF52540">
    <property type="entry name" value="P-loop containing nucleoside triphosphate hydrolases"/>
    <property type="match status" value="1"/>
</dbReference>
<dbReference type="GO" id="GO:0005524">
    <property type="term" value="F:ATP binding"/>
    <property type="evidence" value="ECO:0007669"/>
    <property type="project" value="UniProtKB-KW"/>
</dbReference>
<dbReference type="InterPro" id="IPR003439">
    <property type="entry name" value="ABC_transporter-like_ATP-bd"/>
</dbReference>
<gene>
    <name evidence="4" type="ORF">NHG85_18655</name>
</gene>